<reference evidence="4" key="1">
    <citation type="submission" date="2016-06" db="EMBL/GenBank/DDBJ databases">
        <authorList>
            <person name="Varghese N."/>
        </authorList>
    </citation>
    <scope>NUCLEOTIDE SEQUENCE [LARGE SCALE GENOMIC DNA]</scope>
    <source>
        <strain evidence="4">DSM 43171</strain>
    </source>
</reference>
<evidence type="ECO:0000313" key="3">
    <source>
        <dbReference type="EMBL" id="SCG49677.1"/>
    </source>
</evidence>
<dbReference type="AlphaFoldDB" id="A0A1C5HUV7"/>
<dbReference type="Proteomes" id="UP000199408">
    <property type="component" value="Unassembled WGS sequence"/>
</dbReference>
<organism evidence="3 4">
    <name type="scientific">Micromonospora halophytica</name>
    <dbReference type="NCBI Taxonomy" id="47864"/>
    <lineage>
        <taxon>Bacteria</taxon>
        <taxon>Bacillati</taxon>
        <taxon>Actinomycetota</taxon>
        <taxon>Actinomycetes</taxon>
        <taxon>Micromonosporales</taxon>
        <taxon>Micromonosporaceae</taxon>
        <taxon>Micromonospora</taxon>
    </lineage>
</organism>
<keyword evidence="4" id="KW-1185">Reference proteome</keyword>
<proteinExistence type="predicted"/>
<gene>
    <name evidence="3" type="ORF">GA0070560_10662</name>
</gene>
<dbReference type="InterPro" id="IPR054491">
    <property type="entry name" value="MGH1-like_GH"/>
</dbReference>
<accession>A0A1C5HUV7</accession>
<evidence type="ECO:0000256" key="1">
    <source>
        <dbReference type="SAM" id="MobiDB-lite"/>
    </source>
</evidence>
<dbReference type="Pfam" id="PF22422">
    <property type="entry name" value="MGH1-like_GH"/>
    <property type="match status" value="1"/>
</dbReference>
<feature type="region of interest" description="Disordered" evidence="1">
    <location>
        <begin position="19"/>
        <end position="38"/>
    </location>
</feature>
<dbReference type="GO" id="GO:0005975">
    <property type="term" value="P:carbohydrate metabolic process"/>
    <property type="evidence" value="ECO:0007669"/>
    <property type="project" value="InterPro"/>
</dbReference>
<evidence type="ECO:0000259" key="2">
    <source>
        <dbReference type="Pfam" id="PF22422"/>
    </source>
</evidence>
<dbReference type="InterPro" id="IPR008928">
    <property type="entry name" value="6-hairpin_glycosidase_sf"/>
</dbReference>
<dbReference type="EMBL" id="FMDN01000006">
    <property type="protein sequence ID" value="SCG49677.1"/>
    <property type="molecule type" value="Genomic_DNA"/>
</dbReference>
<evidence type="ECO:0000313" key="4">
    <source>
        <dbReference type="Proteomes" id="UP000199408"/>
    </source>
</evidence>
<name>A0A1C5HUV7_9ACTN</name>
<dbReference type="InterPro" id="IPR012341">
    <property type="entry name" value="6hp_glycosidase-like_sf"/>
</dbReference>
<sequence length="117" mass="12604">MIERVLHRVSGQVRAVIESGLGGKDEQPEGGADDCEARKARRGRRLTNNKTCDDLPLWRGLLTHGRPDLAAGLRESTLELVATGGCHEYFHPDTRAGLGPAAFSWTASLLLDALAEG</sequence>
<dbReference type="Gene3D" id="1.50.10.10">
    <property type="match status" value="1"/>
</dbReference>
<protein>
    <recommendedName>
        <fullName evidence="2">Mannosylglycerate hydrolase MGH1-like glycoside hydrolase domain-containing protein</fullName>
    </recommendedName>
</protein>
<feature type="domain" description="Mannosylglycerate hydrolase MGH1-like glycoside hydrolase" evidence="2">
    <location>
        <begin position="57"/>
        <end position="106"/>
    </location>
</feature>
<dbReference type="STRING" id="47864.GA0070560_10662"/>
<dbReference type="SUPFAM" id="SSF48208">
    <property type="entry name" value="Six-hairpin glycosidases"/>
    <property type="match status" value="1"/>
</dbReference>